<comment type="caution">
    <text evidence="2">The sequence shown here is derived from an EMBL/GenBank/DDBJ whole genome shotgun (WGS) entry which is preliminary data.</text>
</comment>
<protein>
    <submittedName>
        <fullName evidence="2">Uncharacterized protein</fullName>
    </submittedName>
</protein>
<feature type="region of interest" description="Disordered" evidence="1">
    <location>
        <begin position="47"/>
        <end position="71"/>
    </location>
</feature>
<dbReference type="EMBL" id="JABWGV010000005">
    <property type="protein sequence ID" value="NVD45821.1"/>
    <property type="molecule type" value="Genomic_DNA"/>
</dbReference>
<feature type="compositionally biased region" description="Basic and acidic residues" evidence="1">
    <location>
        <begin position="48"/>
        <end position="71"/>
    </location>
</feature>
<gene>
    <name evidence="2" type="ORF">HUV48_12470</name>
</gene>
<dbReference type="Proteomes" id="UP000561438">
    <property type="component" value="Unassembled WGS sequence"/>
</dbReference>
<evidence type="ECO:0000256" key="1">
    <source>
        <dbReference type="SAM" id="MobiDB-lite"/>
    </source>
</evidence>
<keyword evidence="3" id="KW-1185">Reference proteome</keyword>
<accession>A0A850H1J1</accession>
<sequence>MSQTFEFYEQRASEAATEANEASLIQVKERALRAEAVWRGLANQAKRVAKDREKAQAERQAKRELDAAESA</sequence>
<dbReference type="AlphaFoldDB" id="A0A850H1J1"/>
<dbReference type="RefSeq" id="WP_176268126.1">
    <property type="nucleotide sequence ID" value="NZ_JABWGV010000005.1"/>
</dbReference>
<evidence type="ECO:0000313" key="3">
    <source>
        <dbReference type="Proteomes" id="UP000561438"/>
    </source>
</evidence>
<organism evidence="2 3">
    <name type="scientific">Qipengyuania atrilutea</name>
    <dbReference type="NCBI Taxonomy" id="2744473"/>
    <lineage>
        <taxon>Bacteria</taxon>
        <taxon>Pseudomonadati</taxon>
        <taxon>Pseudomonadota</taxon>
        <taxon>Alphaproteobacteria</taxon>
        <taxon>Sphingomonadales</taxon>
        <taxon>Erythrobacteraceae</taxon>
        <taxon>Qipengyuania</taxon>
    </lineage>
</organism>
<proteinExistence type="predicted"/>
<reference evidence="2 3" key="1">
    <citation type="submission" date="2020-06" db="EMBL/GenBank/DDBJ databases">
        <title>Altererythrobacter sp. HHU K3-1.</title>
        <authorList>
            <person name="Zhang D."/>
            <person name="Xue H."/>
        </authorList>
    </citation>
    <scope>NUCLEOTIDE SEQUENCE [LARGE SCALE GENOMIC DNA]</scope>
    <source>
        <strain evidence="2 3">HHU K3-1</strain>
    </source>
</reference>
<name>A0A850H1J1_9SPHN</name>
<evidence type="ECO:0000313" key="2">
    <source>
        <dbReference type="EMBL" id="NVD45821.1"/>
    </source>
</evidence>